<keyword evidence="2 5" id="KW-0812">Transmembrane</keyword>
<sequence length="684" mass="71405">MACAFVAKSGTGVQSTALVLAAATLAAGAVCTWSVLKGRGAGGAYPLLAMLGALALINALSLLWSANPDASLIAAGRALAYLAVAAGAAFLARRWPHRTHVLLEALLIGGFVICAYGLAARIWPGSLGKDELGAIANRLGQPFGYWNALGGVAAMTALLALWQATRHTASESGRALAVPALGVALLALALTQSRGALAAFGAGLAIWLLAVPRRAASAAPLFVAALAATPVAAWALSQPAFTVRAASLGTREAAAGDFGLMCLALVLVLTVVGALWVRLSPGWTLPIGVRRRLERVTTVGALALCALALLGIALNAETVTTKLERRIDDLVSERAPQPTEGAGRLVATSSTRSAYWREALDLFSERPLTGWGADAFEITRLRHRHGPLGARHAHGYLAQQAADLGLLGVAVSLLALFAFLPAAARTLGVGRRRTLAALPWDDQRCALAAAVVVSLAFGVQSFLDWTWYVPALALPALACAAFVSALGRDNAEVPARTPLAPAWRRTLAALTAAAALAAAWTIAQPALAARETERSLQALAHGQARAALDHAENAQRIDPLALDPLLAAARAEVALGRPATARNTLATAVSRHPQDPRAWLAAARHELVVELRPDRALELVKGALWLDPESRSARELFLTARARLHLVCVLRARYAAARSQSRPVPLANYAISGCPPVSQRGKAR</sequence>
<feature type="transmembrane region" description="Helical" evidence="5">
    <location>
        <begin position="70"/>
        <end position="92"/>
    </location>
</feature>
<feature type="transmembrane region" description="Helical" evidence="5">
    <location>
        <begin position="258"/>
        <end position="277"/>
    </location>
</feature>
<feature type="transmembrane region" description="Helical" evidence="5">
    <location>
        <begin position="507"/>
        <end position="527"/>
    </location>
</feature>
<evidence type="ECO:0000256" key="3">
    <source>
        <dbReference type="ARBA" id="ARBA00022989"/>
    </source>
</evidence>
<dbReference type="SUPFAM" id="SSF48452">
    <property type="entry name" value="TPR-like"/>
    <property type="match status" value="1"/>
</dbReference>
<feature type="transmembrane region" description="Helical" evidence="5">
    <location>
        <begin position="298"/>
        <end position="316"/>
    </location>
</feature>
<feature type="transmembrane region" description="Helical" evidence="5">
    <location>
        <begin position="43"/>
        <end position="64"/>
    </location>
</feature>
<dbReference type="InterPro" id="IPR051533">
    <property type="entry name" value="WaaL-like"/>
</dbReference>
<evidence type="ECO:0000256" key="2">
    <source>
        <dbReference type="ARBA" id="ARBA00022692"/>
    </source>
</evidence>
<name>A0A1H6FPF7_THEAL</name>
<evidence type="ECO:0000256" key="4">
    <source>
        <dbReference type="ARBA" id="ARBA00023136"/>
    </source>
</evidence>
<evidence type="ECO:0000313" key="8">
    <source>
        <dbReference type="Proteomes" id="UP000222056"/>
    </source>
</evidence>
<feature type="domain" description="O-antigen ligase-related" evidence="6">
    <location>
        <begin position="260"/>
        <end position="411"/>
    </location>
</feature>
<organism evidence="7 8">
    <name type="scientific">Thermoleophilum album</name>
    <dbReference type="NCBI Taxonomy" id="29539"/>
    <lineage>
        <taxon>Bacteria</taxon>
        <taxon>Bacillati</taxon>
        <taxon>Actinomycetota</taxon>
        <taxon>Thermoleophilia</taxon>
        <taxon>Thermoleophilales</taxon>
        <taxon>Thermoleophilaceae</taxon>
        <taxon>Thermoleophilum</taxon>
    </lineage>
</organism>
<feature type="transmembrane region" description="Helical" evidence="5">
    <location>
        <begin position="174"/>
        <end position="190"/>
    </location>
</feature>
<feature type="transmembrane region" description="Helical" evidence="5">
    <location>
        <begin position="469"/>
        <end position="487"/>
    </location>
</feature>
<dbReference type="Pfam" id="PF04932">
    <property type="entry name" value="Wzy_C"/>
    <property type="match status" value="1"/>
</dbReference>
<feature type="transmembrane region" description="Helical" evidence="5">
    <location>
        <begin position="17"/>
        <end position="36"/>
    </location>
</feature>
<protein>
    <submittedName>
        <fullName evidence="7">Tetratricopeptide repeat-containing protein</fullName>
    </submittedName>
</protein>
<accession>A0A1H6FPF7</accession>
<dbReference type="Gene3D" id="1.25.40.10">
    <property type="entry name" value="Tetratricopeptide repeat domain"/>
    <property type="match status" value="1"/>
</dbReference>
<dbReference type="EMBL" id="FNWJ01000001">
    <property type="protein sequence ID" value="SEH11645.1"/>
    <property type="molecule type" value="Genomic_DNA"/>
</dbReference>
<proteinExistence type="predicted"/>
<keyword evidence="8" id="KW-1185">Reference proteome</keyword>
<feature type="transmembrane region" description="Helical" evidence="5">
    <location>
        <begin position="219"/>
        <end position="238"/>
    </location>
</feature>
<feature type="transmembrane region" description="Helical" evidence="5">
    <location>
        <begin position="445"/>
        <end position="463"/>
    </location>
</feature>
<dbReference type="GO" id="GO:0016020">
    <property type="term" value="C:membrane"/>
    <property type="evidence" value="ECO:0007669"/>
    <property type="project" value="UniProtKB-SubCell"/>
</dbReference>
<dbReference type="InterPro" id="IPR011990">
    <property type="entry name" value="TPR-like_helical_dom_sf"/>
</dbReference>
<evidence type="ECO:0000313" key="7">
    <source>
        <dbReference type="EMBL" id="SEH11645.1"/>
    </source>
</evidence>
<dbReference type="AlphaFoldDB" id="A0A1H6FPF7"/>
<dbReference type="STRING" id="29539.SAMN02745716_0835"/>
<evidence type="ECO:0000256" key="1">
    <source>
        <dbReference type="ARBA" id="ARBA00004141"/>
    </source>
</evidence>
<dbReference type="PANTHER" id="PTHR37422:SF13">
    <property type="entry name" value="LIPOPOLYSACCHARIDE BIOSYNTHESIS PROTEIN PA4999-RELATED"/>
    <property type="match status" value="1"/>
</dbReference>
<feature type="transmembrane region" description="Helical" evidence="5">
    <location>
        <begin position="101"/>
        <end position="123"/>
    </location>
</feature>
<evidence type="ECO:0000256" key="5">
    <source>
        <dbReference type="SAM" id="Phobius"/>
    </source>
</evidence>
<dbReference type="Pfam" id="PF13428">
    <property type="entry name" value="TPR_14"/>
    <property type="match status" value="1"/>
</dbReference>
<feature type="transmembrane region" description="Helical" evidence="5">
    <location>
        <begin position="143"/>
        <end position="162"/>
    </location>
</feature>
<feature type="transmembrane region" description="Helical" evidence="5">
    <location>
        <begin position="196"/>
        <end position="212"/>
    </location>
</feature>
<evidence type="ECO:0000259" key="6">
    <source>
        <dbReference type="Pfam" id="PF04932"/>
    </source>
</evidence>
<dbReference type="PANTHER" id="PTHR37422">
    <property type="entry name" value="TEICHURONIC ACID BIOSYNTHESIS PROTEIN TUAE"/>
    <property type="match status" value="1"/>
</dbReference>
<dbReference type="Proteomes" id="UP000222056">
    <property type="component" value="Unassembled WGS sequence"/>
</dbReference>
<keyword evidence="3 5" id="KW-1133">Transmembrane helix</keyword>
<comment type="subcellular location">
    <subcellularLocation>
        <location evidence="1">Membrane</location>
        <topology evidence="1">Multi-pass membrane protein</topology>
    </subcellularLocation>
</comment>
<keyword evidence="4 5" id="KW-0472">Membrane</keyword>
<gene>
    <name evidence="7" type="ORF">SAMN02745716_0835</name>
</gene>
<dbReference type="InterPro" id="IPR007016">
    <property type="entry name" value="O-antigen_ligase-rel_domated"/>
</dbReference>
<reference evidence="8" key="1">
    <citation type="submission" date="2016-10" db="EMBL/GenBank/DDBJ databases">
        <authorList>
            <person name="Varghese N."/>
            <person name="Submissions S."/>
        </authorList>
    </citation>
    <scope>NUCLEOTIDE SEQUENCE [LARGE SCALE GENOMIC DNA]</scope>
    <source>
        <strain evidence="8">ATCC 35263</strain>
    </source>
</reference>
<feature type="transmembrane region" description="Helical" evidence="5">
    <location>
        <begin position="404"/>
        <end position="424"/>
    </location>
</feature>